<dbReference type="Pfam" id="PF01636">
    <property type="entry name" value="APH"/>
    <property type="match status" value="1"/>
</dbReference>
<reference evidence="2 3" key="1">
    <citation type="submission" date="2019-04" db="EMBL/GenBank/DDBJ databases">
        <title>Friends and foes A comparative genomics study of 23 Aspergillus species from section Flavi.</title>
        <authorList>
            <consortium name="DOE Joint Genome Institute"/>
            <person name="Kjaerbolling I."/>
            <person name="Vesth T."/>
            <person name="Frisvad J.C."/>
            <person name="Nybo J.L."/>
            <person name="Theobald S."/>
            <person name="Kildgaard S."/>
            <person name="Isbrandt T."/>
            <person name="Kuo A."/>
            <person name="Sato A."/>
            <person name="Lyhne E.K."/>
            <person name="Kogle M.E."/>
            <person name="Wiebenga A."/>
            <person name="Kun R.S."/>
            <person name="Lubbers R.J."/>
            <person name="Makela M.R."/>
            <person name="Barry K."/>
            <person name="Chovatia M."/>
            <person name="Clum A."/>
            <person name="Daum C."/>
            <person name="Haridas S."/>
            <person name="He G."/>
            <person name="LaButti K."/>
            <person name="Lipzen A."/>
            <person name="Mondo S."/>
            <person name="Riley R."/>
            <person name="Salamov A."/>
            <person name="Simmons B.A."/>
            <person name="Magnuson J.K."/>
            <person name="Henrissat B."/>
            <person name="Mortensen U.H."/>
            <person name="Larsen T.O."/>
            <person name="Devries R.P."/>
            <person name="Grigoriev I.V."/>
            <person name="Machida M."/>
            <person name="Baker S.E."/>
            <person name="Andersen M.R."/>
        </authorList>
    </citation>
    <scope>NUCLEOTIDE SEQUENCE [LARGE SCALE GENOMIC DNA]</scope>
    <source>
        <strain evidence="2 3">IBT 18842</strain>
    </source>
</reference>
<dbReference type="InterPro" id="IPR002575">
    <property type="entry name" value="Aminoglycoside_PTrfase"/>
</dbReference>
<evidence type="ECO:0000313" key="3">
    <source>
        <dbReference type="Proteomes" id="UP000325780"/>
    </source>
</evidence>
<dbReference type="PANTHER" id="PTHR21310">
    <property type="entry name" value="AMINOGLYCOSIDE PHOSPHOTRANSFERASE-RELATED-RELATED"/>
    <property type="match status" value="1"/>
</dbReference>
<protein>
    <submittedName>
        <fullName evidence="2">Kinase-like domain-containing protein</fullName>
    </submittedName>
</protein>
<evidence type="ECO:0000313" key="2">
    <source>
        <dbReference type="EMBL" id="KAE8146305.1"/>
    </source>
</evidence>
<dbReference type="GO" id="GO:0016301">
    <property type="term" value="F:kinase activity"/>
    <property type="evidence" value="ECO:0007669"/>
    <property type="project" value="UniProtKB-KW"/>
</dbReference>
<sequence length="186" mass="21180">MSLIEGETLQERWSDMNEDERQSVCQELKHMVEAWRTLAPDDHSHGCYVGSMGGHPLNDIFISSHPELTGPFQGAAAVQQFQDACGIEIHDNVPVVFTHSDLVPPDIMLSPGPNPRVAAVIDWGQAGWYPAYWEYCKARRVNLLSERFDVALLEEWRARYLPMIMPPVDEEAVYHPWLYFVLSKGI</sequence>
<feature type="domain" description="Aminoglycoside phosphotransferase" evidence="1">
    <location>
        <begin position="77"/>
        <end position="161"/>
    </location>
</feature>
<keyword evidence="3" id="KW-1185">Reference proteome</keyword>
<dbReference type="EMBL" id="ML742272">
    <property type="protein sequence ID" value="KAE8146305.1"/>
    <property type="molecule type" value="Genomic_DNA"/>
</dbReference>
<dbReference type="InterPro" id="IPR051678">
    <property type="entry name" value="AGP_Transferase"/>
</dbReference>
<proteinExistence type="predicted"/>
<dbReference type="Proteomes" id="UP000325780">
    <property type="component" value="Unassembled WGS sequence"/>
</dbReference>
<name>A0A5N6TIY1_ASPAV</name>
<dbReference type="SUPFAM" id="SSF56112">
    <property type="entry name" value="Protein kinase-like (PK-like)"/>
    <property type="match status" value="1"/>
</dbReference>
<dbReference type="AlphaFoldDB" id="A0A5N6TIY1"/>
<dbReference type="OrthoDB" id="5404599at2759"/>
<organism evidence="2 3">
    <name type="scientific">Aspergillus avenaceus</name>
    <dbReference type="NCBI Taxonomy" id="36643"/>
    <lineage>
        <taxon>Eukaryota</taxon>
        <taxon>Fungi</taxon>
        <taxon>Dikarya</taxon>
        <taxon>Ascomycota</taxon>
        <taxon>Pezizomycotina</taxon>
        <taxon>Eurotiomycetes</taxon>
        <taxon>Eurotiomycetidae</taxon>
        <taxon>Eurotiales</taxon>
        <taxon>Aspergillaceae</taxon>
        <taxon>Aspergillus</taxon>
        <taxon>Aspergillus subgen. Circumdati</taxon>
    </lineage>
</organism>
<accession>A0A5N6TIY1</accession>
<evidence type="ECO:0000259" key="1">
    <source>
        <dbReference type="Pfam" id="PF01636"/>
    </source>
</evidence>
<gene>
    <name evidence="2" type="ORF">BDV25DRAFT_162770</name>
</gene>
<dbReference type="InterPro" id="IPR011009">
    <property type="entry name" value="Kinase-like_dom_sf"/>
</dbReference>
<dbReference type="Gene3D" id="3.90.1200.10">
    <property type="match status" value="1"/>
</dbReference>
<dbReference type="PANTHER" id="PTHR21310:SF54">
    <property type="entry name" value="AMINOGLYCOSIDE PHOSPHOTRANSFERASE DOMAIN-CONTAINING PROTEIN"/>
    <property type="match status" value="1"/>
</dbReference>
<keyword evidence="2" id="KW-0418">Kinase</keyword>
<keyword evidence="2" id="KW-0808">Transferase</keyword>